<gene>
    <name evidence="1" type="ORF">CALK_1563</name>
</gene>
<evidence type="ECO:0000313" key="1">
    <source>
        <dbReference type="EMBL" id="ERP31518.1"/>
    </source>
</evidence>
<comment type="caution">
    <text evidence="1">The sequence shown here is derived from an EMBL/GenBank/DDBJ whole genome shotgun (WGS) entry which is preliminary data.</text>
</comment>
<protein>
    <submittedName>
        <fullName evidence="1">Uncharacterized protein</fullName>
    </submittedName>
</protein>
<dbReference type="Gene3D" id="3.30.530.20">
    <property type="match status" value="1"/>
</dbReference>
<dbReference type="EMBL" id="ASJR01000012">
    <property type="protein sequence ID" value="ERP31518.1"/>
    <property type="molecule type" value="Genomic_DNA"/>
</dbReference>
<evidence type="ECO:0000313" key="2">
    <source>
        <dbReference type="Proteomes" id="UP000017148"/>
    </source>
</evidence>
<dbReference type="STRING" id="1313304.CALK_1563"/>
<dbReference type="SUPFAM" id="SSF55961">
    <property type="entry name" value="Bet v1-like"/>
    <property type="match status" value="1"/>
</dbReference>
<keyword evidence="2" id="KW-1185">Reference proteome</keyword>
<sequence length="208" mass="24536">MMNKGIFLLIVLPLWLFGGDLFTPFSDEIEEALHATDDTRAGRVVETRPETFFSYSFRTIAAPRDTVLAHVEAYHTYDTLFSWLKRCIALEEEPPLYFFELGKLFFRYWSIIEKVDRHETEYVAITFRQNRDEHLNDLWREEEEGLVTVENKEFQLRWIIDSRGTDHTRLGLVLYAVPDTRIPRWLTRMAMRIAVPACTEDIAQAVQK</sequence>
<organism evidence="1 2">
    <name type="scientific">Chitinivibrio alkaliphilus ACht1</name>
    <dbReference type="NCBI Taxonomy" id="1313304"/>
    <lineage>
        <taxon>Bacteria</taxon>
        <taxon>Pseudomonadati</taxon>
        <taxon>Fibrobacterota</taxon>
        <taxon>Chitinivibrionia</taxon>
        <taxon>Chitinivibrionales</taxon>
        <taxon>Chitinivibrionaceae</taxon>
        <taxon>Chitinivibrio</taxon>
    </lineage>
</organism>
<accession>U7D6F7</accession>
<dbReference type="AlphaFoldDB" id="U7D6F7"/>
<reference evidence="1 2" key="1">
    <citation type="journal article" date="2013" name="Environ. Microbiol.">
        <title>Genome analysis of Chitinivibrio alkaliphilus gen. nov., sp. nov., a novel extremely haloalkaliphilic anaerobic chitinolytic bacterium from the candidate phylum Termite Group 3.</title>
        <authorList>
            <person name="Sorokin D.Y."/>
            <person name="Gumerov V.M."/>
            <person name="Rakitin A.L."/>
            <person name="Beletsky A.V."/>
            <person name="Damste J.S."/>
            <person name="Muyzer G."/>
            <person name="Mardanov A.V."/>
            <person name="Ravin N.V."/>
        </authorList>
    </citation>
    <scope>NUCLEOTIDE SEQUENCE [LARGE SCALE GENOMIC DNA]</scope>
    <source>
        <strain evidence="1 2">ACht1</strain>
    </source>
</reference>
<name>U7D6F7_9BACT</name>
<dbReference type="Proteomes" id="UP000017148">
    <property type="component" value="Unassembled WGS sequence"/>
</dbReference>
<dbReference type="InterPro" id="IPR023393">
    <property type="entry name" value="START-like_dom_sf"/>
</dbReference>
<proteinExistence type="predicted"/>